<dbReference type="STRING" id="27349.A0A0L6VNW0"/>
<dbReference type="GO" id="GO:0000824">
    <property type="term" value="F:inositol-1,4,5,6-tetrakisphosphate 3-kinase activity"/>
    <property type="evidence" value="ECO:0007669"/>
    <property type="project" value="TreeGrafter"/>
</dbReference>
<evidence type="ECO:0000256" key="1">
    <source>
        <dbReference type="ARBA" id="ARBA00007374"/>
    </source>
</evidence>
<keyword evidence="7" id="KW-1185">Reference proteome</keyword>
<dbReference type="Proteomes" id="UP000037035">
    <property type="component" value="Unassembled WGS sequence"/>
</dbReference>
<evidence type="ECO:0000256" key="2">
    <source>
        <dbReference type="ARBA" id="ARBA00022679"/>
    </source>
</evidence>
<evidence type="ECO:0000313" key="6">
    <source>
        <dbReference type="EMBL" id="KNZ62408.1"/>
    </source>
</evidence>
<reference evidence="6 7" key="1">
    <citation type="submission" date="2015-08" db="EMBL/GenBank/DDBJ databases">
        <title>Next Generation Sequencing and Analysis of the Genome of Puccinia sorghi L Schw, the Causal Agent of Maize Common Rust.</title>
        <authorList>
            <person name="Rochi L."/>
            <person name="Burguener G."/>
            <person name="Darino M."/>
            <person name="Turjanski A."/>
            <person name="Kreff E."/>
            <person name="Dieguez M.J."/>
            <person name="Sacco F."/>
        </authorList>
    </citation>
    <scope>NUCLEOTIDE SEQUENCE [LARGE SCALE GENOMIC DNA]</scope>
    <source>
        <strain evidence="6 7">RO10H11247</strain>
    </source>
</reference>
<dbReference type="Gene3D" id="3.30.470.160">
    <property type="entry name" value="Inositol polyphosphate kinase"/>
    <property type="match status" value="1"/>
</dbReference>
<dbReference type="SUPFAM" id="SSF56104">
    <property type="entry name" value="SAICAR synthase-like"/>
    <property type="match status" value="1"/>
</dbReference>
<protein>
    <recommendedName>
        <fullName evidence="4">Kinase</fullName>
        <ecNumber evidence="4">2.7.-.-</ecNumber>
    </recommendedName>
</protein>
<proteinExistence type="inferred from homology"/>
<dbReference type="GO" id="GO:0005634">
    <property type="term" value="C:nucleus"/>
    <property type="evidence" value="ECO:0007669"/>
    <property type="project" value="TreeGrafter"/>
</dbReference>
<keyword evidence="2 4" id="KW-0808">Transferase</keyword>
<evidence type="ECO:0000256" key="4">
    <source>
        <dbReference type="RuleBase" id="RU363090"/>
    </source>
</evidence>
<dbReference type="GO" id="GO:0032958">
    <property type="term" value="P:inositol phosphate biosynthetic process"/>
    <property type="evidence" value="ECO:0007669"/>
    <property type="project" value="InterPro"/>
</dbReference>
<dbReference type="Pfam" id="PF03770">
    <property type="entry name" value="IPK"/>
    <property type="match status" value="1"/>
</dbReference>
<gene>
    <name evidence="6" type="ORF">VP01_1273g6</name>
</gene>
<dbReference type="PANTHER" id="PTHR12400">
    <property type="entry name" value="INOSITOL POLYPHOSPHATE KINASE"/>
    <property type="match status" value="1"/>
</dbReference>
<dbReference type="InterPro" id="IPR005522">
    <property type="entry name" value="IPK"/>
</dbReference>
<dbReference type="OrthoDB" id="338650at2759"/>
<name>A0A0L6VNW0_9BASI</name>
<comment type="caution">
    <text evidence="6">The sequence shown here is derived from an EMBL/GenBank/DDBJ whole genome shotgun (WGS) entry which is preliminary data.</text>
</comment>
<evidence type="ECO:0000256" key="3">
    <source>
        <dbReference type="ARBA" id="ARBA00022777"/>
    </source>
</evidence>
<comment type="similarity">
    <text evidence="1 4">Belongs to the inositol phosphokinase (IPK) family.</text>
</comment>
<sequence length="349" mass="38866">MAETSIVNSQKGSRPVPRGSTTTGEDSTMPFTAGIPQAGGHQDQVSRDSSQPGKIIKKTTRNELEFYETLVNQLEHPLLPSDQESWSEWRPQFFGSLDHDGTDERVSIILENLTFKRSNSLVDQPGVKEQLFKHPNVIDIKLGQRLYDNQATPEKQQRMIKASLETTSAKFGIRLTGAQIWDNVKGEYSSIPKSVGKLIKPDGSDLQIKFNTFFPISDEKQTHEGSPEELSYSAGGLPSELLKQIIDQSIIPQIRKILIYLSSFNWRIYGASLLIVFEAHLMTHNVILSSSPSHNFNHPDDLNAQDMATVKVIDFAHVQLADSPDPGLLKGIQSTLDLFNQLSLQLGSL</sequence>
<dbReference type="VEuPathDB" id="FungiDB:VP01_1273g6"/>
<dbReference type="PANTHER" id="PTHR12400:SF108">
    <property type="entry name" value="KINASE"/>
    <property type="match status" value="1"/>
</dbReference>
<accession>A0A0L6VNW0</accession>
<feature type="compositionally biased region" description="Polar residues" evidence="5">
    <location>
        <begin position="19"/>
        <end position="30"/>
    </location>
</feature>
<evidence type="ECO:0000256" key="5">
    <source>
        <dbReference type="SAM" id="MobiDB-lite"/>
    </source>
</evidence>
<keyword evidence="3 4" id="KW-0418">Kinase</keyword>
<dbReference type="GO" id="GO:0005737">
    <property type="term" value="C:cytoplasm"/>
    <property type="evidence" value="ECO:0007669"/>
    <property type="project" value="TreeGrafter"/>
</dbReference>
<dbReference type="AlphaFoldDB" id="A0A0L6VNW0"/>
<evidence type="ECO:0000313" key="7">
    <source>
        <dbReference type="Proteomes" id="UP000037035"/>
    </source>
</evidence>
<dbReference type="EMBL" id="LAVV01003043">
    <property type="protein sequence ID" value="KNZ62408.1"/>
    <property type="molecule type" value="Genomic_DNA"/>
</dbReference>
<dbReference type="EC" id="2.7.-.-" evidence="4"/>
<feature type="compositionally biased region" description="Polar residues" evidence="5">
    <location>
        <begin position="1"/>
        <end position="12"/>
    </location>
</feature>
<dbReference type="GO" id="GO:0046854">
    <property type="term" value="P:phosphatidylinositol phosphate biosynthetic process"/>
    <property type="evidence" value="ECO:0007669"/>
    <property type="project" value="TreeGrafter"/>
</dbReference>
<dbReference type="InterPro" id="IPR038286">
    <property type="entry name" value="IPK_sf"/>
</dbReference>
<dbReference type="GO" id="GO:0008440">
    <property type="term" value="F:inositol-1,4,5-trisphosphate 3-kinase activity"/>
    <property type="evidence" value="ECO:0007669"/>
    <property type="project" value="TreeGrafter"/>
</dbReference>
<organism evidence="6 7">
    <name type="scientific">Puccinia sorghi</name>
    <dbReference type="NCBI Taxonomy" id="27349"/>
    <lineage>
        <taxon>Eukaryota</taxon>
        <taxon>Fungi</taxon>
        <taxon>Dikarya</taxon>
        <taxon>Basidiomycota</taxon>
        <taxon>Pucciniomycotina</taxon>
        <taxon>Pucciniomycetes</taxon>
        <taxon>Pucciniales</taxon>
        <taxon>Pucciniaceae</taxon>
        <taxon>Puccinia</taxon>
    </lineage>
</organism>
<feature type="region of interest" description="Disordered" evidence="5">
    <location>
        <begin position="1"/>
        <end position="52"/>
    </location>
</feature>